<evidence type="ECO:0000313" key="2">
    <source>
        <dbReference type="Proteomes" id="UP001157440"/>
    </source>
</evidence>
<gene>
    <name evidence="1" type="ORF">GCM10007890_02310</name>
</gene>
<proteinExistence type="predicted"/>
<dbReference type="RefSeq" id="WP_238199630.1">
    <property type="nucleotide sequence ID" value="NZ_BPQZ01000042.1"/>
</dbReference>
<organism evidence="1 2">
    <name type="scientific">Methylobacterium tardum</name>
    <dbReference type="NCBI Taxonomy" id="374432"/>
    <lineage>
        <taxon>Bacteria</taxon>
        <taxon>Pseudomonadati</taxon>
        <taxon>Pseudomonadota</taxon>
        <taxon>Alphaproteobacteria</taxon>
        <taxon>Hyphomicrobiales</taxon>
        <taxon>Methylobacteriaceae</taxon>
        <taxon>Methylobacterium</taxon>
    </lineage>
</organism>
<comment type="caution">
    <text evidence="1">The sequence shown here is derived from an EMBL/GenBank/DDBJ whole genome shotgun (WGS) entry which is preliminary data.</text>
</comment>
<sequence>MADNTQALVRLAEALGIPIEAFTRPEAVSGEQITQLRETAELLEAWARIDDKQARRRCLSYVKSAAQRSGSR</sequence>
<name>A0AA37T6Z3_9HYPH</name>
<reference evidence="2" key="1">
    <citation type="journal article" date="2019" name="Int. J. Syst. Evol. Microbiol.">
        <title>The Global Catalogue of Microorganisms (GCM) 10K type strain sequencing project: providing services to taxonomists for standard genome sequencing and annotation.</title>
        <authorList>
            <consortium name="The Broad Institute Genomics Platform"/>
            <consortium name="The Broad Institute Genome Sequencing Center for Infectious Disease"/>
            <person name="Wu L."/>
            <person name="Ma J."/>
        </authorList>
    </citation>
    <scope>NUCLEOTIDE SEQUENCE [LARGE SCALE GENOMIC DNA]</scope>
    <source>
        <strain evidence="2">NBRC 103632</strain>
    </source>
</reference>
<protein>
    <submittedName>
        <fullName evidence="1">Uncharacterized protein</fullName>
    </submittedName>
</protein>
<accession>A0AA37T6Z3</accession>
<dbReference type="AlphaFoldDB" id="A0AA37T6Z3"/>
<dbReference type="EMBL" id="BSPL01000004">
    <property type="protein sequence ID" value="GLS68219.1"/>
    <property type="molecule type" value="Genomic_DNA"/>
</dbReference>
<dbReference type="Proteomes" id="UP001157440">
    <property type="component" value="Unassembled WGS sequence"/>
</dbReference>
<evidence type="ECO:0000313" key="1">
    <source>
        <dbReference type="EMBL" id="GLS68219.1"/>
    </source>
</evidence>
<keyword evidence="2" id="KW-1185">Reference proteome</keyword>